<dbReference type="OrthoDB" id="5764132at2"/>
<organism evidence="2 3">
    <name type="scientific">Flavobacterium micromati</name>
    <dbReference type="NCBI Taxonomy" id="229205"/>
    <lineage>
        <taxon>Bacteria</taxon>
        <taxon>Pseudomonadati</taxon>
        <taxon>Bacteroidota</taxon>
        <taxon>Flavobacteriia</taxon>
        <taxon>Flavobacteriales</taxon>
        <taxon>Flavobacteriaceae</taxon>
        <taxon>Flavobacterium</taxon>
    </lineage>
</organism>
<feature type="transmembrane region" description="Helical" evidence="1">
    <location>
        <begin position="6"/>
        <end position="26"/>
    </location>
</feature>
<sequence>METITQLIIKICIETILISGILGYLLNKREERMKKTIEEEFNKRGTFFTARFNFKLRSLEELLAPIMLQLIRSKLTLKKYDANNEFREKILKECNETILDLLLTKGFLLPTELIPHAEEFINHYDNWLQEYKKRRLDNNDKETRLVFTYDFPHKAEKVFREKFDTYRKELEIEGSLN</sequence>
<evidence type="ECO:0000313" key="3">
    <source>
        <dbReference type="Proteomes" id="UP000184020"/>
    </source>
</evidence>
<keyword evidence="1" id="KW-1133">Transmembrane helix</keyword>
<keyword evidence="3" id="KW-1185">Reference proteome</keyword>
<dbReference type="EMBL" id="FQWF01000012">
    <property type="protein sequence ID" value="SHG94995.1"/>
    <property type="molecule type" value="Genomic_DNA"/>
</dbReference>
<gene>
    <name evidence="2" type="ORF">SAMN05444372_1129</name>
</gene>
<protein>
    <submittedName>
        <fullName evidence="2">Uncharacterized protein</fullName>
    </submittedName>
</protein>
<proteinExistence type="predicted"/>
<name>A0A1M5NZW0_9FLAO</name>
<accession>A0A1M5NZW0</accession>
<evidence type="ECO:0000256" key="1">
    <source>
        <dbReference type="SAM" id="Phobius"/>
    </source>
</evidence>
<dbReference type="AlphaFoldDB" id="A0A1M5NZW0"/>
<evidence type="ECO:0000313" key="2">
    <source>
        <dbReference type="EMBL" id="SHG94995.1"/>
    </source>
</evidence>
<reference evidence="3" key="1">
    <citation type="submission" date="2016-11" db="EMBL/GenBank/DDBJ databases">
        <authorList>
            <person name="Varghese N."/>
            <person name="Submissions S."/>
        </authorList>
    </citation>
    <scope>NUCLEOTIDE SEQUENCE [LARGE SCALE GENOMIC DNA]</scope>
    <source>
        <strain evidence="3">DSM 17659</strain>
    </source>
</reference>
<keyword evidence="1" id="KW-0812">Transmembrane</keyword>
<keyword evidence="1" id="KW-0472">Membrane</keyword>
<dbReference type="Proteomes" id="UP000184020">
    <property type="component" value="Unassembled WGS sequence"/>
</dbReference>
<dbReference type="RefSeq" id="WP_073021083.1">
    <property type="nucleotide sequence ID" value="NZ_FQWF01000012.1"/>
</dbReference>